<proteinExistence type="predicted"/>
<dbReference type="InterPro" id="IPR050587">
    <property type="entry name" value="GNT1/Glycosyltrans_8"/>
</dbReference>
<dbReference type="GO" id="GO:0016757">
    <property type="term" value="F:glycosyltransferase activity"/>
    <property type="evidence" value="ECO:0007669"/>
    <property type="project" value="InterPro"/>
</dbReference>
<dbReference type="Gene3D" id="3.90.550.10">
    <property type="entry name" value="Spore Coat Polysaccharide Biosynthesis Protein SpsA, Chain A"/>
    <property type="match status" value="1"/>
</dbReference>
<evidence type="ECO:0000313" key="9">
    <source>
        <dbReference type="Proteomes" id="UP000201310"/>
    </source>
</evidence>
<sequence>MKCAYVTLVMLGDRYVPGAVALAKSLICHGCVHAKVCMVTADVSLVGELAKFYDAIVRVPHLHFPCGKMLTERQRHLYGSWINYAFTKWQCLTLADYDKLVYLDADHVVVKNIDHLFASEAPALCFSNAYNSTYERHKHGAAIDNLSAYLRTERVLCFTGTMVLRPDSRLHSTIVGLLNGDNKLLVNDNRFNNGFEEVVFVQALVELDMPVTQLSVLYCWNAGDYASLKSRQPFVINYYGDRKPWEHAATYMDVYIWRYFYNQ</sequence>
<dbReference type="Proteomes" id="UP000201310">
    <property type="component" value="Segment"/>
</dbReference>
<dbReference type="EMBL" id="MN099284">
    <property type="protein sequence ID" value="QKV49961.1"/>
    <property type="molecule type" value="Genomic_DNA"/>
</dbReference>
<dbReference type="OrthoDB" id="8852at10239"/>
<reference evidence="6" key="3">
    <citation type="submission" date="2019-06" db="EMBL/GenBank/DDBJ databases">
        <title>Plutella xylostella granulovirus.</title>
        <authorList>
            <person name="Li L."/>
            <person name="Zhang M."/>
        </authorList>
    </citation>
    <scope>NUCLEOTIDE SEQUENCE</scope>
    <source>
        <strain evidence="7">PlxyGV_B</strain>
        <strain evidence="8">PlxyGV_NW</strain>
        <strain evidence="6">PlxyGV_W</strain>
    </source>
</reference>
<dbReference type="InterPro" id="IPR029044">
    <property type="entry name" value="Nucleotide-diphossugar_trans"/>
</dbReference>
<dbReference type="EMBL" id="KU529794">
    <property type="protein sequence ID" value="AMQ35999.1"/>
    <property type="molecule type" value="Genomic_DNA"/>
</dbReference>
<dbReference type="EMBL" id="MN099285">
    <property type="protein sequence ID" value="QKV50079.1"/>
    <property type="molecule type" value="Genomic_DNA"/>
</dbReference>
<dbReference type="RefSeq" id="NP_068255.1">
    <property type="nucleotide sequence ID" value="NC_002593.1"/>
</dbReference>
<evidence type="ECO:0000313" key="6">
    <source>
        <dbReference type="EMBL" id="QKV49961.1"/>
    </source>
</evidence>
<dbReference type="KEGG" id="vg:912212"/>
<dbReference type="SUPFAM" id="SSF53448">
    <property type="entry name" value="Nucleotide-diphospho-sugar transferases"/>
    <property type="match status" value="1"/>
</dbReference>
<reference evidence="1 9" key="1">
    <citation type="journal article" date="2000" name="Virology">
        <title>Sequence analysis of the Plutella xylostella granulovirus genome.</title>
        <authorList>
            <person name="Hashimoto Y."/>
            <person name="Hayakawa T."/>
            <person name="Ueno Y."/>
            <person name="Fujita T."/>
            <person name="Sano Y."/>
            <person name="Matsumoto T."/>
        </authorList>
    </citation>
    <scope>NUCLEOTIDE SEQUENCE [LARGE SCALE GENOMIC DNA]</scope>
    <source>
        <strain evidence="1 9">K1</strain>
    </source>
</reference>
<protein>
    <submittedName>
        <fullName evidence="2 6">ORF36 protein</fullName>
    </submittedName>
    <submittedName>
        <fullName evidence="3">PxGV-Korf36 protein</fullName>
    </submittedName>
    <submittedName>
        <fullName evidence="4">PxGV-Morf36 protein</fullName>
    </submittedName>
    <submittedName>
        <fullName evidence="5">PxGV-Torf36 protein</fullName>
    </submittedName>
    <submittedName>
        <fullName evidence="1">PxORF36 peptide</fullName>
    </submittedName>
</protein>
<dbReference type="InterPro" id="IPR002495">
    <property type="entry name" value="Glyco_trans_8"/>
</dbReference>
<evidence type="ECO:0000313" key="1">
    <source>
        <dbReference type="EMBL" id="AAG27334.1"/>
    </source>
</evidence>
<keyword evidence="9" id="KW-1185">Reference proteome</keyword>
<dbReference type="GeneID" id="912212"/>
<evidence type="ECO:0000313" key="7">
    <source>
        <dbReference type="EMBL" id="QKV50079.1"/>
    </source>
</evidence>
<dbReference type="EMBL" id="AF270937">
    <property type="protein sequence ID" value="AAG27334.1"/>
    <property type="molecule type" value="Genomic_DNA"/>
</dbReference>
<accession>Q9DVZ6</accession>
<gene>
    <name evidence="1" type="primary">Pxorf36</name>
    <name evidence="6" type="synonym">ORF36</name>
    <name evidence="2" type="synonym">PxGV-Corf36</name>
    <name evidence="3" type="synonym">PxGV-Korf36</name>
    <name evidence="4" type="synonym">PxGV-Morf36</name>
    <name evidence="5" type="synonym">PxGV-Torf36</name>
</gene>
<evidence type="ECO:0000313" key="8">
    <source>
        <dbReference type="EMBL" id="QKV50197.1"/>
    </source>
</evidence>
<reference evidence="2" key="2">
    <citation type="submission" date="2016-01" db="EMBL/GenBank/DDBJ databases">
        <title>Complete Genome Sequences of Four Plutella xylostella Granulovirus Isolates.</title>
        <authorList>
            <person name="Spence R.J."/>
            <person name="Noune C."/>
            <person name="Hauxwell C."/>
        </authorList>
    </citation>
    <scope>NUCLEOTIDE SEQUENCE</scope>
    <source>
        <strain evidence="2">PxGV_C</strain>
        <strain evidence="3">PxGV_K</strain>
        <strain evidence="4">PxGV_M</strain>
        <strain evidence="5">PxGV_T</strain>
    </source>
</reference>
<evidence type="ECO:0000313" key="2">
    <source>
        <dbReference type="EMBL" id="AMQ35648.1"/>
    </source>
</evidence>
<dbReference type="CAZy" id="GT8">
    <property type="family name" value="Glycosyltransferase Family 8"/>
</dbReference>
<dbReference type="EMBL" id="KU529792">
    <property type="protein sequence ID" value="AMQ35765.1"/>
    <property type="molecule type" value="Genomic_DNA"/>
</dbReference>
<evidence type="ECO:0000313" key="4">
    <source>
        <dbReference type="EMBL" id="AMQ35882.1"/>
    </source>
</evidence>
<evidence type="ECO:0000313" key="5">
    <source>
        <dbReference type="EMBL" id="AMQ35999.1"/>
    </source>
</evidence>
<dbReference type="PANTHER" id="PTHR11183">
    <property type="entry name" value="GLYCOGENIN SUBFAMILY MEMBER"/>
    <property type="match status" value="1"/>
</dbReference>
<organism evidence="1 9">
    <name type="scientific">Plutella xylostella granulovirus</name>
    <dbReference type="NCBI Taxonomy" id="98383"/>
    <lineage>
        <taxon>Viruses</taxon>
        <taxon>Viruses incertae sedis</taxon>
        <taxon>Naldaviricetes</taxon>
        <taxon>Lefavirales</taxon>
        <taxon>Baculoviridae</taxon>
        <taxon>Betabaculovirus</taxon>
        <taxon>Betabaculovirus pluxylostellae</taxon>
    </lineage>
</organism>
<evidence type="ECO:0000313" key="3">
    <source>
        <dbReference type="EMBL" id="AMQ35765.1"/>
    </source>
</evidence>
<dbReference type="EMBL" id="MN099286">
    <property type="protein sequence ID" value="QKV50197.1"/>
    <property type="molecule type" value="Genomic_DNA"/>
</dbReference>
<dbReference type="Pfam" id="PF01501">
    <property type="entry name" value="Glyco_transf_8"/>
    <property type="match status" value="1"/>
</dbReference>
<dbReference type="EMBL" id="KU529793">
    <property type="protein sequence ID" value="AMQ35882.1"/>
    <property type="molecule type" value="Genomic_DNA"/>
</dbReference>
<dbReference type="EMBL" id="KU529791">
    <property type="protein sequence ID" value="AMQ35648.1"/>
    <property type="molecule type" value="Genomic_DNA"/>
</dbReference>
<name>Q9DVZ6_9BBAC</name>